<proteinExistence type="predicted"/>
<dbReference type="AlphaFoldDB" id="A0A6M3IMK9"/>
<gene>
    <name evidence="2" type="ORF">MM415A02229_0010</name>
    <name evidence="1" type="ORF">MM415B01469_0015</name>
</gene>
<dbReference type="EMBL" id="MT141318">
    <property type="protein sequence ID" value="QJA58337.1"/>
    <property type="molecule type" value="Genomic_DNA"/>
</dbReference>
<evidence type="ECO:0000313" key="2">
    <source>
        <dbReference type="EMBL" id="QJA73792.1"/>
    </source>
</evidence>
<sequence>MPNVTKAEVRYLGNWTALEVPDGDLDNHFIIIGDAWIQRKLSMTLTAYTALDANKGAIAKSAELYYIAYLIASRPSKEDFQVGPARSQRLKGEEIVALAKQFKKLCKEQLSIIGITWDAYEISMVGGNRYHPKLDDDTQIDFGIAQEDQDKPFNPLGSDYD</sequence>
<organism evidence="1">
    <name type="scientific">viral metagenome</name>
    <dbReference type="NCBI Taxonomy" id="1070528"/>
    <lineage>
        <taxon>unclassified sequences</taxon>
        <taxon>metagenomes</taxon>
        <taxon>organismal metagenomes</taxon>
    </lineage>
</organism>
<evidence type="ECO:0000313" key="1">
    <source>
        <dbReference type="EMBL" id="QJA58337.1"/>
    </source>
</evidence>
<accession>A0A6M3IMK9</accession>
<dbReference type="EMBL" id="MT142053">
    <property type="protein sequence ID" value="QJA73792.1"/>
    <property type="molecule type" value="Genomic_DNA"/>
</dbReference>
<name>A0A6M3IMK9_9ZZZZ</name>
<reference evidence="1" key="1">
    <citation type="submission" date="2020-03" db="EMBL/GenBank/DDBJ databases">
        <title>The deep terrestrial virosphere.</title>
        <authorList>
            <person name="Holmfeldt K."/>
            <person name="Nilsson E."/>
            <person name="Simone D."/>
            <person name="Lopez-Fernandez M."/>
            <person name="Wu X."/>
            <person name="de Brujin I."/>
            <person name="Lundin D."/>
            <person name="Andersson A."/>
            <person name="Bertilsson S."/>
            <person name="Dopson M."/>
        </authorList>
    </citation>
    <scope>NUCLEOTIDE SEQUENCE</scope>
    <source>
        <strain evidence="2">MM415A02229</strain>
        <strain evidence="1">MM415B01469</strain>
    </source>
</reference>
<protein>
    <submittedName>
        <fullName evidence="1">Uncharacterized protein</fullName>
    </submittedName>
</protein>